<keyword evidence="1" id="KW-0472">Membrane</keyword>
<dbReference type="OrthoDB" id="9806874at2"/>
<dbReference type="Proteomes" id="UP000184292">
    <property type="component" value="Unassembled WGS sequence"/>
</dbReference>
<feature type="transmembrane region" description="Helical" evidence="1">
    <location>
        <begin position="77"/>
        <end position="96"/>
    </location>
</feature>
<evidence type="ECO:0000313" key="3">
    <source>
        <dbReference type="Proteomes" id="UP000184292"/>
    </source>
</evidence>
<evidence type="ECO:0000256" key="1">
    <source>
        <dbReference type="SAM" id="Phobius"/>
    </source>
</evidence>
<gene>
    <name evidence="2" type="ORF">SAMN05444417_2931</name>
</gene>
<dbReference type="AlphaFoldDB" id="A0A1M6GUE5"/>
<dbReference type="RefSeq" id="WP_073332401.1">
    <property type="nucleotide sequence ID" value="NZ_FQYO01000005.1"/>
</dbReference>
<protein>
    <submittedName>
        <fullName evidence="2">Uncharacterized membrane protein</fullName>
    </submittedName>
</protein>
<sequence>MDPGATLSLLSPLDIVALLLLGGAFLAVGWRIEHPGRARLSVTVMMSEHRREWMRVMLGRDNRIFDSQIMGMLRQGTAFFASTSLISIGGLLALIGNPAPLEGVAEGFIGDGTPEILWQAKLMLVLLFLAHAFLRFVWANRLFGYCAVLIAAVPNQPGEGVNHRAVVAGEINVRAAMNFNRGLRAVYFALAALAWLLGPVALAIATAAVTWVLWSREFRSEPQRLLAGK</sequence>
<feature type="transmembrane region" description="Helical" evidence="1">
    <location>
        <begin position="12"/>
        <end position="30"/>
    </location>
</feature>
<name>A0A1M6GUE5_9RHOB</name>
<evidence type="ECO:0000313" key="2">
    <source>
        <dbReference type="EMBL" id="SHJ13535.1"/>
    </source>
</evidence>
<reference evidence="2 3" key="1">
    <citation type="submission" date="2016-11" db="EMBL/GenBank/DDBJ databases">
        <authorList>
            <person name="Jaros S."/>
            <person name="Januszkiewicz K."/>
            <person name="Wedrychowicz H."/>
        </authorList>
    </citation>
    <scope>NUCLEOTIDE SEQUENCE [LARGE SCALE GENOMIC DNA]</scope>
    <source>
        <strain evidence="2 3">DSM 100565</strain>
    </source>
</reference>
<feature type="transmembrane region" description="Helical" evidence="1">
    <location>
        <begin position="116"/>
        <end position="134"/>
    </location>
</feature>
<dbReference type="PANTHER" id="PTHR31881">
    <property type="match status" value="1"/>
</dbReference>
<dbReference type="InterPro" id="IPR006747">
    <property type="entry name" value="DUF599"/>
</dbReference>
<organism evidence="2 3">
    <name type="scientific">Wenxinia saemankumensis</name>
    <dbReference type="NCBI Taxonomy" id="1447782"/>
    <lineage>
        <taxon>Bacteria</taxon>
        <taxon>Pseudomonadati</taxon>
        <taxon>Pseudomonadota</taxon>
        <taxon>Alphaproteobacteria</taxon>
        <taxon>Rhodobacterales</taxon>
        <taxon>Roseobacteraceae</taxon>
        <taxon>Wenxinia</taxon>
    </lineage>
</organism>
<keyword evidence="1" id="KW-1133">Transmembrane helix</keyword>
<keyword evidence="1" id="KW-0812">Transmembrane</keyword>
<dbReference type="EMBL" id="FQYO01000005">
    <property type="protein sequence ID" value="SHJ13535.1"/>
    <property type="molecule type" value="Genomic_DNA"/>
</dbReference>
<dbReference type="Pfam" id="PF04654">
    <property type="entry name" value="DUF599"/>
    <property type="match status" value="1"/>
</dbReference>
<feature type="transmembrane region" description="Helical" evidence="1">
    <location>
        <begin position="186"/>
        <end position="214"/>
    </location>
</feature>
<dbReference type="STRING" id="1447782.SAMN05444417_2931"/>
<accession>A0A1M6GUE5</accession>
<proteinExistence type="predicted"/>
<keyword evidence="3" id="KW-1185">Reference proteome</keyword>
<dbReference type="PANTHER" id="PTHR31881:SF6">
    <property type="entry name" value="OS09G0494600 PROTEIN"/>
    <property type="match status" value="1"/>
</dbReference>